<evidence type="ECO:0000256" key="1">
    <source>
        <dbReference type="ARBA" id="ARBA00001946"/>
    </source>
</evidence>
<evidence type="ECO:0000256" key="8">
    <source>
        <dbReference type="ARBA" id="ARBA00023204"/>
    </source>
</evidence>
<dbReference type="GO" id="GO:0046872">
    <property type="term" value="F:metal ion binding"/>
    <property type="evidence" value="ECO:0007669"/>
    <property type="project" value="UniProtKB-KW"/>
</dbReference>
<dbReference type="PRINTS" id="PR00853">
    <property type="entry name" value="XPGRADSUPER"/>
</dbReference>
<keyword evidence="2" id="KW-0540">Nuclease</keyword>
<dbReference type="InterPro" id="IPR036279">
    <property type="entry name" value="5-3_exonuclease_C_sf"/>
</dbReference>
<keyword evidence="4" id="KW-0255">Endonuclease</keyword>
<dbReference type="InterPro" id="IPR029060">
    <property type="entry name" value="PIN-like_dom_sf"/>
</dbReference>
<gene>
    <name evidence="12" type="ORF">CTI12_AA568950</name>
</gene>
<keyword evidence="3" id="KW-0479">Metal-binding</keyword>
<dbReference type="AlphaFoldDB" id="A0A2U1KSP4"/>
<dbReference type="Gene3D" id="3.40.50.1010">
    <property type="entry name" value="5'-nuclease"/>
    <property type="match status" value="1"/>
</dbReference>
<proteinExistence type="inferred from homology"/>
<dbReference type="GO" id="GO:0017108">
    <property type="term" value="F:5'-flap endonuclease activity"/>
    <property type="evidence" value="ECO:0007669"/>
    <property type="project" value="TreeGrafter"/>
</dbReference>
<accession>A0A2U1KSP4</accession>
<name>A0A2U1KSP4_ARTAN</name>
<dbReference type="FunFam" id="1.10.150.20:FF:000030">
    <property type="entry name" value="Flap endonuclease GEN-like 1"/>
    <property type="match status" value="1"/>
</dbReference>
<dbReference type="PANTHER" id="PTHR11081">
    <property type="entry name" value="FLAP ENDONUCLEASE FAMILY MEMBER"/>
    <property type="match status" value="1"/>
</dbReference>
<comment type="similarity">
    <text evidence="9">Belongs to the XPG/RAD2 endonuclease family. GEN subfamily.</text>
</comment>
<keyword evidence="7" id="KW-0460">Magnesium</keyword>
<dbReference type="EMBL" id="PKPP01014347">
    <property type="protein sequence ID" value="PWA39774.1"/>
    <property type="molecule type" value="Genomic_DNA"/>
</dbReference>
<dbReference type="GO" id="GO:0009555">
    <property type="term" value="P:pollen development"/>
    <property type="evidence" value="ECO:0007669"/>
    <property type="project" value="TreeGrafter"/>
</dbReference>
<dbReference type="GO" id="GO:0009650">
    <property type="term" value="P:UV protection"/>
    <property type="evidence" value="ECO:0007669"/>
    <property type="project" value="UniProtKB-ARBA"/>
</dbReference>
<feature type="region of interest" description="Disordered" evidence="10">
    <location>
        <begin position="470"/>
        <end position="546"/>
    </location>
</feature>
<evidence type="ECO:0000256" key="4">
    <source>
        <dbReference type="ARBA" id="ARBA00022759"/>
    </source>
</evidence>
<evidence type="ECO:0000256" key="10">
    <source>
        <dbReference type="SAM" id="MobiDB-lite"/>
    </source>
</evidence>
<dbReference type="STRING" id="35608.A0A2U1KSP4"/>
<evidence type="ECO:0000313" key="13">
    <source>
        <dbReference type="Proteomes" id="UP000245207"/>
    </source>
</evidence>
<feature type="domain" description="XPG-I" evidence="11">
    <location>
        <begin position="81"/>
        <end position="151"/>
    </location>
</feature>
<dbReference type="InterPro" id="IPR006084">
    <property type="entry name" value="XPG/Rad2"/>
</dbReference>
<dbReference type="Gene3D" id="1.10.150.20">
    <property type="entry name" value="5' to 3' exonuclease, C-terminal subdomain"/>
    <property type="match status" value="1"/>
</dbReference>
<comment type="caution">
    <text evidence="12">The sequence shown here is derived from an EMBL/GenBank/DDBJ whole genome shotgun (WGS) entry which is preliminary data.</text>
</comment>
<comment type="cofactor">
    <cofactor evidence="1">
        <name>Mg(2+)</name>
        <dbReference type="ChEBI" id="CHEBI:18420"/>
    </cofactor>
</comment>
<organism evidence="12 13">
    <name type="scientific">Artemisia annua</name>
    <name type="common">Sweet wormwood</name>
    <dbReference type="NCBI Taxonomy" id="35608"/>
    <lineage>
        <taxon>Eukaryota</taxon>
        <taxon>Viridiplantae</taxon>
        <taxon>Streptophyta</taxon>
        <taxon>Embryophyta</taxon>
        <taxon>Tracheophyta</taxon>
        <taxon>Spermatophyta</taxon>
        <taxon>Magnoliopsida</taxon>
        <taxon>eudicotyledons</taxon>
        <taxon>Gunneridae</taxon>
        <taxon>Pentapetalae</taxon>
        <taxon>asterids</taxon>
        <taxon>campanulids</taxon>
        <taxon>Asterales</taxon>
        <taxon>Asteraceae</taxon>
        <taxon>Asteroideae</taxon>
        <taxon>Anthemideae</taxon>
        <taxon>Artemisiinae</taxon>
        <taxon>Artemisia</taxon>
    </lineage>
</organism>
<evidence type="ECO:0000256" key="7">
    <source>
        <dbReference type="ARBA" id="ARBA00022842"/>
    </source>
</evidence>
<evidence type="ECO:0000256" key="2">
    <source>
        <dbReference type="ARBA" id="ARBA00022722"/>
    </source>
</evidence>
<dbReference type="SUPFAM" id="SSF47807">
    <property type="entry name" value="5' to 3' exonuclease, C-terminal subdomain"/>
    <property type="match status" value="1"/>
</dbReference>
<dbReference type="PANTHER" id="PTHR11081:SF59">
    <property type="entry name" value="FI23547P1"/>
    <property type="match status" value="1"/>
</dbReference>
<dbReference type="SUPFAM" id="SSF88723">
    <property type="entry name" value="PIN domain-like"/>
    <property type="match status" value="1"/>
</dbReference>
<dbReference type="Proteomes" id="UP000245207">
    <property type="component" value="Unassembled WGS sequence"/>
</dbReference>
<evidence type="ECO:0000313" key="12">
    <source>
        <dbReference type="EMBL" id="PWA39774.1"/>
    </source>
</evidence>
<dbReference type="InterPro" id="IPR006086">
    <property type="entry name" value="XPG-I_dom"/>
</dbReference>
<sequence length="546" mass="61226">MPNVEFGNVVLVRVLGRICFGAYPVFVTDGTPSPLKSQARIMRFFQASGIDLASLPVSNGTSVERNKKFTKCVQECVELLELFGMPVLKASGEAEGLCAQLNRDGHVDACITSDSDAFLFGAKCTIKSIKPNSQEPFECYEMSDIEAGLGLKRKHMIAIALLVGNDHDLKGVQGIGLETALSFVKSFSEDEVLDKLCLLGSGNTLDKIYIGDGVHNLDENITRTRCSHCSLCGHPGSKRSHLKDSCDRCSSIAGEGCVQKPVGFKCDCLSCDQGKKEKEQKKNEAWQMRVCKKIATEPNFPNDAIIQMYLNNNTNFTDDEPFMSWKNPNTEMLVDYIAFKLNWEPSFIRQKLFPLLSTIFLRNIAKHQETELLYGQYEFDFIQRTKMRYGHTYYLVAWKKPSQAVDNNNYTTPFKEPQVLEDDHELINISDDSDVTNVRVDNGCLTTDENMDLVMAAYPEKVNQFMQQKEAKEAKSRKKARSKSALTLADPLSPTSKGVQLNITQFYRSSKGEPSESSKDRNSSVEKRNARSGNFSKSARRRLLFG</sequence>
<dbReference type="GO" id="GO:0004527">
    <property type="term" value="F:exonuclease activity"/>
    <property type="evidence" value="ECO:0007669"/>
    <property type="project" value="UniProtKB-KW"/>
</dbReference>
<dbReference type="Pfam" id="PF00867">
    <property type="entry name" value="XPG_I"/>
    <property type="match status" value="1"/>
</dbReference>
<feature type="compositionally biased region" description="Basic and acidic residues" evidence="10">
    <location>
        <begin position="510"/>
        <end position="529"/>
    </location>
</feature>
<evidence type="ECO:0000256" key="9">
    <source>
        <dbReference type="ARBA" id="ARBA00038112"/>
    </source>
</evidence>
<keyword evidence="13" id="KW-1185">Reference proteome</keyword>
<reference evidence="12 13" key="1">
    <citation type="journal article" date="2018" name="Mol. Plant">
        <title>The genome of Artemisia annua provides insight into the evolution of Asteraceae family and artemisinin biosynthesis.</title>
        <authorList>
            <person name="Shen Q."/>
            <person name="Zhang L."/>
            <person name="Liao Z."/>
            <person name="Wang S."/>
            <person name="Yan T."/>
            <person name="Shi P."/>
            <person name="Liu M."/>
            <person name="Fu X."/>
            <person name="Pan Q."/>
            <person name="Wang Y."/>
            <person name="Lv Z."/>
            <person name="Lu X."/>
            <person name="Zhang F."/>
            <person name="Jiang W."/>
            <person name="Ma Y."/>
            <person name="Chen M."/>
            <person name="Hao X."/>
            <person name="Li L."/>
            <person name="Tang Y."/>
            <person name="Lv G."/>
            <person name="Zhou Y."/>
            <person name="Sun X."/>
            <person name="Brodelius P.E."/>
            <person name="Rose J.K.C."/>
            <person name="Tang K."/>
        </authorList>
    </citation>
    <scope>NUCLEOTIDE SEQUENCE [LARGE SCALE GENOMIC DNA]</scope>
    <source>
        <strain evidence="13">cv. Huhao1</strain>
        <tissue evidence="12">Leaf</tissue>
    </source>
</reference>
<dbReference type="GO" id="GO:0006281">
    <property type="term" value="P:DNA repair"/>
    <property type="evidence" value="ECO:0007669"/>
    <property type="project" value="UniProtKB-KW"/>
</dbReference>
<dbReference type="SMART" id="SM00484">
    <property type="entry name" value="XPGI"/>
    <property type="match status" value="1"/>
</dbReference>
<keyword evidence="8" id="KW-0234">DNA repair</keyword>
<keyword evidence="6" id="KW-0378">Hydrolase</keyword>
<keyword evidence="5" id="KW-0227">DNA damage</keyword>
<evidence type="ECO:0000256" key="5">
    <source>
        <dbReference type="ARBA" id="ARBA00022763"/>
    </source>
</evidence>
<feature type="compositionally biased region" description="Polar residues" evidence="10">
    <location>
        <begin position="493"/>
        <end position="508"/>
    </location>
</feature>
<protein>
    <submittedName>
        <fullName evidence="12">5'-3' exonuclease family protein</fullName>
    </submittedName>
</protein>
<dbReference type="OrthoDB" id="2959108at2759"/>
<evidence type="ECO:0000256" key="3">
    <source>
        <dbReference type="ARBA" id="ARBA00022723"/>
    </source>
</evidence>
<evidence type="ECO:0000256" key="6">
    <source>
        <dbReference type="ARBA" id="ARBA00022801"/>
    </source>
</evidence>
<evidence type="ECO:0000259" key="11">
    <source>
        <dbReference type="SMART" id="SM00484"/>
    </source>
</evidence>
<keyword evidence="12" id="KW-0269">Exonuclease</keyword>